<reference evidence="2 3" key="1">
    <citation type="journal article" date="2017" name="Genome Announc.">
        <title>Genome sequence of the saprophytic ascomycete Epicoccum nigrum ICMP 19927 strain isolated from New Zealand.</title>
        <authorList>
            <person name="Fokin M."/>
            <person name="Fleetwood D."/>
            <person name="Weir B.S."/>
            <person name="Villas-Boas S.G."/>
        </authorList>
    </citation>
    <scope>NUCLEOTIDE SEQUENCE [LARGE SCALE GENOMIC DNA]</scope>
    <source>
        <strain evidence="2 3">ICMP 19927</strain>
    </source>
</reference>
<dbReference type="AlphaFoldDB" id="A0A1Y2LHH0"/>
<organism evidence="2 3">
    <name type="scientific">Epicoccum nigrum</name>
    <name type="common">Soil fungus</name>
    <name type="synonym">Epicoccum purpurascens</name>
    <dbReference type="NCBI Taxonomy" id="105696"/>
    <lineage>
        <taxon>Eukaryota</taxon>
        <taxon>Fungi</taxon>
        <taxon>Dikarya</taxon>
        <taxon>Ascomycota</taxon>
        <taxon>Pezizomycotina</taxon>
        <taxon>Dothideomycetes</taxon>
        <taxon>Pleosporomycetidae</taxon>
        <taxon>Pleosporales</taxon>
        <taxon>Pleosporineae</taxon>
        <taxon>Didymellaceae</taxon>
        <taxon>Epicoccum</taxon>
    </lineage>
</organism>
<proteinExistence type="predicted"/>
<name>A0A1Y2LHH0_EPING</name>
<feature type="compositionally biased region" description="Basic and acidic residues" evidence="1">
    <location>
        <begin position="73"/>
        <end position="82"/>
    </location>
</feature>
<evidence type="ECO:0000256" key="1">
    <source>
        <dbReference type="SAM" id="MobiDB-lite"/>
    </source>
</evidence>
<evidence type="ECO:0000313" key="2">
    <source>
        <dbReference type="EMBL" id="OSS43331.1"/>
    </source>
</evidence>
<gene>
    <name evidence="2" type="ORF">B5807_12032</name>
</gene>
<dbReference type="InParanoid" id="A0A1Y2LHH0"/>
<accession>A0A1Y2LHH0</accession>
<feature type="compositionally biased region" description="Basic and acidic residues" evidence="1">
    <location>
        <begin position="91"/>
        <end position="113"/>
    </location>
</feature>
<keyword evidence="3" id="KW-1185">Reference proteome</keyword>
<protein>
    <submittedName>
        <fullName evidence="2">Uncharacterized protein</fullName>
    </submittedName>
</protein>
<dbReference type="EMBL" id="KZ107870">
    <property type="protein sequence ID" value="OSS43331.1"/>
    <property type="molecule type" value="Genomic_DNA"/>
</dbReference>
<dbReference type="Proteomes" id="UP000193240">
    <property type="component" value="Unassembled WGS sequence"/>
</dbReference>
<dbReference type="STRING" id="105696.A0A1Y2LHH0"/>
<feature type="region of interest" description="Disordered" evidence="1">
    <location>
        <begin position="1"/>
        <end position="124"/>
    </location>
</feature>
<sequence length="144" mass="16433">MEAARRTNSRRSSRSRLENPPLHRLLSSHHPDDHSVYHHEDGDGVHVRDDTSSLHKTETQRREAESSSDDESTQEKANHDNAENTDETTYEEIRGGIPYEHDVEAGKPDLEKKKSSRSVKDPNLVSCLPSFPGLVWKHNTDIDR</sequence>
<evidence type="ECO:0000313" key="3">
    <source>
        <dbReference type="Proteomes" id="UP000193240"/>
    </source>
</evidence>
<feature type="compositionally biased region" description="Basic and acidic residues" evidence="1">
    <location>
        <begin position="29"/>
        <end position="65"/>
    </location>
</feature>